<gene>
    <name evidence="2" type="ORF">Z955_03340</name>
</gene>
<keyword evidence="1" id="KW-0812">Transmembrane</keyword>
<feature type="transmembrane region" description="Helical" evidence="1">
    <location>
        <begin position="299"/>
        <end position="322"/>
    </location>
</feature>
<feature type="transmembrane region" description="Helical" evidence="1">
    <location>
        <begin position="239"/>
        <end position="265"/>
    </location>
</feature>
<feature type="transmembrane region" description="Helical" evidence="1">
    <location>
        <begin position="12"/>
        <end position="33"/>
    </location>
</feature>
<comment type="caution">
    <text evidence="2">The sequence shown here is derived from an EMBL/GenBank/DDBJ whole genome shotgun (WGS) entry which is preliminary data.</text>
</comment>
<keyword evidence="1" id="KW-0472">Membrane</keyword>
<evidence type="ECO:0000256" key="1">
    <source>
        <dbReference type="SAM" id="Phobius"/>
    </source>
</evidence>
<accession>A0A0A0IGD8</accession>
<sequence>MDIKKSEFKKIITSPVIIFLFVIFNLFNLFMIYQNLDLRDDFKVTHDIVKRYGYKIDDKMVKNFKKYYDDEIKKMNQITQKQTGKKYKNALELANDLKGGGYSYSEENIEFFNKVSMEEYYYESMKNVDNEYNKMNVMDIAEMEIRKYRLEGKAAETVRKEYRDFSKRFKGIVENKEYKNIFFIGKHSLLFKTLFKSFIYEIMILSVLIMGYLINYEFDNNTHLLIYSTKRGRKLVRDKLQVAIFTNLILSTAIIGFGLLAYFIAFDYSGLWHVPISNYFNREQGFTSMCWYNLSFIEYMVATIFIIYMCNLLFNGIAFFISTYVKNSYIIFFIFAILLGLGILGMPWIPRNTNFVFISAFNLFMLSKICGLWFMESGPAFTFKYYEAITIVIWGVSIGILSVLSFRRFKSRDIN</sequence>
<feature type="transmembrane region" description="Helical" evidence="1">
    <location>
        <begin position="329"/>
        <end position="349"/>
    </location>
</feature>
<organism evidence="2 3">
    <name type="scientific">Clostridium botulinum C/D str. DC5</name>
    <dbReference type="NCBI Taxonomy" id="1443128"/>
    <lineage>
        <taxon>Bacteria</taxon>
        <taxon>Bacillati</taxon>
        <taxon>Bacillota</taxon>
        <taxon>Clostridia</taxon>
        <taxon>Eubacteriales</taxon>
        <taxon>Clostridiaceae</taxon>
        <taxon>Clostridium</taxon>
    </lineage>
</organism>
<feature type="transmembrane region" description="Helical" evidence="1">
    <location>
        <begin position="386"/>
        <end position="406"/>
    </location>
</feature>
<dbReference type="RefSeq" id="WP_039259181.1">
    <property type="nucleotide sequence ID" value="NZ_JDRY01000020.1"/>
</dbReference>
<dbReference type="AlphaFoldDB" id="A0A0A0IGD8"/>
<dbReference type="EMBL" id="JDRY01000020">
    <property type="protein sequence ID" value="KGN00550.1"/>
    <property type="molecule type" value="Genomic_DNA"/>
</dbReference>
<name>A0A0A0IGD8_CLOBO</name>
<evidence type="ECO:0000313" key="2">
    <source>
        <dbReference type="EMBL" id="KGN00550.1"/>
    </source>
</evidence>
<evidence type="ECO:0000313" key="3">
    <source>
        <dbReference type="Proteomes" id="UP000030014"/>
    </source>
</evidence>
<proteinExistence type="predicted"/>
<dbReference type="Proteomes" id="UP000030014">
    <property type="component" value="Unassembled WGS sequence"/>
</dbReference>
<keyword evidence="1" id="KW-1133">Transmembrane helix</keyword>
<reference evidence="2 3" key="1">
    <citation type="submission" date="2014-01" db="EMBL/GenBank/DDBJ databases">
        <title>Plasmidome dynamics in the species complex Clostridium novyi sensu lato converts strains of independent lineages into distinctly different pathogens.</title>
        <authorList>
            <person name="Skarin H."/>
            <person name="Segerman B."/>
        </authorList>
    </citation>
    <scope>NUCLEOTIDE SEQUENCE [LARGE SCALE GENOMIC DNA]</scope>
    <source>
        <strain evidence="2 3">DC5</strain>
    </source>
</reference>
<feature type="transmembrane region" description="Helical" evidence="1">
    <location>
        <begin position="198"/>
        <end position="218"/>
    </location>
</feature>
<protein>
    <submittedName>
        <fullName evidence="2">Uncharacterized protein</fullName>
    </submittedName>
</protein>